<dbReference type="EMBL" id="JAVRHR010000001">
    <property type="protein sequence ID" value="MDT0605774.1"/>
    <property type="molecule type" value="Genomic_DNA"/>
</dbReference>
<feature type="domain" description="Peptidase M56" evidence="3">
    <location>
        <begin position="161"/>
        <end position="258"/>
    </location>
</feature>
<organism evidence="4 5">
    <name type="scientific">Croceitalea rosinachiae</name>
    <dbReference type="NCBI Taxonomy" id="3075596"/>
    <lineage>
        <taxon>Bacteria</taxon>
        <taxon>Pseudomonadati</taxon>
        <taxon>Bacteroidota</taxon>
        <taxon>Flavobacteriia</taxon>
        <taxon>Flavobacteriales</taxon>
        <taxon>Flavobacteriaceae</taxon>
        <taxon>Croceitalea</taxon>
    </lineage>
</organism>
<feature type="region of interest" description="Disordered" evidence="1">
    <location>
        <begin position="362"/>
        <end position="427"/>
    </location>
</feature>
<dbReference type="InterPro" id="IPR052173">
    <property type="entry name" value="Beta-lactam_resp_regulator"/>
</dbReference>
<proteinExistence type="predicted"/>
<dbReference type="PANTHER" id="PTHR34978">
    <property type="entry name" value="POSSIBLE SENSOR-TRANSDUCER PROTEIN BLAR"/>
    <property type="match status" value="1"/>
</dbReference>
<keyword evidence="2" id="KW-1133">Transmembrane helix</keyword>
<evidence type="ECO:0000259" key="3">
    <source>
        <dbReference type="Pfam" id="PF05569"/>
    </source>
</evidence>
<keyword evidence="2" id="KW-0472">Membrane</keyword>
<protein>
    <submittedName>
        <fullName evidence="4">M56 family metallopeptidase</fullName>
    </submittedName>
</protein>
<feature type="transmembrane region" description="Helical" evidence="2">
    <location>
        <begin position="268"/>
        <end position="286"/>
    </location>
</feature>
<feature type="transmembrane region" description="Helical" evidence="2">
    <location>
        <begin position="34"/>
        <end position="55"/>
    </location>
</feature>
<dbReference type="Pfam" id="PF05569">
    <property type="entry name" value="Peptidase_M56"/>
    <property type="match status" value="1"/>
</dbReference>
<feature type="transmembrane region" description="Helical" evidence="2">
    <location>
        <begin position="83"/>
        <end position="106"/>
    </location>
</feature>
<feature type="transmembrane region" description="Helical" evidence="2">
    <location>
        <begin position="6"/>
        <end position="22"/>
    </location>
</feature>
<evidence type="ECO:0000256" key="2">
    <source>
        <dbReference type="SAM" id="Phobius"/>
    </source>
</evidence>
<keyword evidence="5" id="KW-1185">Reference proteome</keyword>
<dbReference type="InterPro" id="IPR008756">
    <property type="entry name" value="Peptidase_M56"/>
</dbReference>
<dbReference type="RefSeq" id="WP_311349341.1">
    <property type="nucleotide sequence ID" value="NZ_JAVRHR010000001.1"/>
</dbReference>
<comment type="caution">
    <text evidence="4">The sequence shown here is derived from an EMBL/GenBank/DDBJ whole genome shotgun (WGS) entry which is preliminary data.</text>
</comment>
<gene>
    <name evidence="4" type="ORF">RM706_01970</name>
</gene>
<name>A0ABU3A730_9FLAO</name>
<sequence length="657" mass="75194">MLLYLLKSAACMAIFLLFYKLLLEKEQMHIFKRFYLLAGLIASLVIPSLVFVAYIEPTTTYATTQVVSEPNITTTTRPEAIDVINWILIVKTIYALGLIGFGFQFFKNLLQIINRIRKNPKLKQQFSIKVLLKEQLPPHTFFRYVFLNKIKFEEHTIPDEVLLHEDVHAKQCHSIDVVFIELLQVILWFNPMVFFFKKCIKLNHEFLADSAVLKKTTSTSNYQNTLLSYLSRDSHNKYQSIKMANAINYSSIKKRFKIMKKETSKRAVLLRSILVVPLFVILLYGFSETKSVQKKEKPNNTSINNNLYEKNVQEGASRKLMAEYNALAKKYNEMDRDNMRILGHDVARLEYIYGLMSDKQKADAEPFPDFPEPPPAPKAPRIDEVSPSEPISKVSKEESIEAPKPPSPKKVKKAAITPPAPPEPLEPLDHVIEMAKRGATFYLEDKKISSAKAIELLKKDKSLNISTTGSKSKNPQVRISEKPITIKKSSASRISIETGSITVNGNELFYSTRNGITSYFNEKGEQVNRQGQKLEEPLKKNPTFYFNGNRVSSVKARQLLQNNKSIQVATEDFSEDEYAIVLTDLSKVSHKNYNKSNNPNSVIDLTEMIEKEASFFYNDEPISTERALWLTKNTQIERVNTKGTKNGKPKVYFWKKA</sequence>
<dbReference type="PANTHER" id="PTHR34978:SF3">
    <property type="entry name" value="SLR0241 PROTEIN"/>
    <property type="match status" value="1"/>
</dbReference>
<dbReference type="Proteomes" id="UP001255246">
    <property type="component" value="Unassembled WGS sequence"/>
</dbReference>
<evidence type="ECO:0000313" key="4">
    <source>
        <dbReference type="EMBL" id="MDT0605774.1"/>
    </source>
</evidence>
<evidence type="ECO:0000313" key="5">
    <source>
        <dbReference type="Proteomes" id="UP001255246"/>
    </source>
</evidence>
<dbReference type="CDD" id="cd07341">
    <property type="entry name" value="M56_BlaR1_MecR1_like"/>
    <property type="match status" value="1"/>
</dbReference>
<feature type="compositionally biased region" description="Pro residues" evidence="1">
    <location>
        <begin position="368"/>
        <end position="378"/>
    </location>
</feature>
<reference evidence="4 5" key="1">
    <citation type="submission" date="2023-09" db="EMBL/GenBank/DDBJ databases">
        <authorList>
            <person name="Rey-Velasco X."/>
        </authorList>
    </citation>
    <scope>NUCLEOTIDE SEQUENCE [LARGE SCALE GENOMIC DNA]</scope>
    <source>
        <strain evidence="4 5">F388</strain>
    </source>
</reference>
<evidence type="ECO:0000256" key="1">
    <source>
        <dbReference type="SAM" id="MobiDB-lite"/>
    </source>
</evidence>
<keyword evidence="2" id="KW-0812">Transmembrane</keyword>
<accession>A0ABU3A730</accession>